<feature type="domain" description="Poly A polymerase head" evidence="9">
    <location>
        <begin position="53"/>
        <end position="179"/>
    </location>
</feature>
<keyword evidence="2 8" id="KW-0808">Transferase</keyword>
<dbReference type="GO" id="GO:0008033">
    <property type="term" value="P:tRNA processing"/>
    <property type="evidence" value="ECO:0007669"/>
    <property type="project" value="UniProtKB-KW"/>
</dbReference>
<dbReference type="EMBL" id="JAGMWN010000002">
    <property type="protein sequence ID" value="MBP5856275.1"/>
    <property type="molecule type" value="Genomic_DNA"/>
</dbReference>
<evidence type="ECO:0000256" key="3">
    <source>
        <dbReference type="ARBA" id="ARBA00022694"/>
    </source>
</evidence>
<dbReference type="RefSeq" id="WP_210680868.1">
    <property type="nucleotide sequence ID" value="NZ_JAGMWN010000002.1"/>
</dbReference>
<evidence type="ECO:0000259" key="10">
    <source>
        <dbReference type="Pfam" id="PF12627"/>
    </source>
</evidence>
<evidence type="ECO:0000256" key="2">
    <source>
        <dbReference type="ARBA" id="ARBA00022679"/>
    </source>
</evidence>
<dbReference type="InterPro" id="IPR043519">
    <property type="entry name" value="NT_sf"/>
</dbReference>
<keyword evidence="5" id="KW-0479">Metal-binding</keyword>
<dbReference type="InterPro" id="IPR032828">
    <property type="entry name" value="PolyA_RNA-bd"/>
</dbReference>
<keyword evidence="6" id="KW-0547">Nucleotide-binding</keyword>
<evidence type="ECO:0000313" key="12">
    <source>
        <dbReference type="Proteomes" id="UP000672602"/>
    </source>
</evidence>
<dbReference type="SUPFAM" id="SSF81891">
    <property type="entry name" value="Poly A polymerase C-terminal region-like"/>
    <property type="match status" value="1"/>
</dbReference>
<dbReference type="InterPro" id="IPR002646">
    <property type="entry name" value="PolA_pol_head_dom"/>
</dbReference>
<dbReference type="Proteomes" id="UP000672602">
    <property type="component" value="Unassembled WGS sequence"/>
</dbReference>
<evidence type="ECO:0000256" key="1">
    <source>
        <dbReference type="ARBA" id="ARBA00001946"/>
    </source>
</evidence>
<evidence type="ECO:0000256" key="6">
    <source>
        <dbReference type="ARBA" id="ARBA00022741"/>
    </source>
</evidence>
<dbReference type="GO" id="GO:0046872">
    <property type="term" value="F:metal ion binding"/>
    <property type="evidence" value="ECO:0007669"/>
    <property type="project" value="UniProtKB-KW"/>
</dbReference>
<dbReference type="SUPFAM" id="SSF81301">
    <property type="entry name" value="Nucleotidyltransferase"/>
    <property type="match status" value="1"/>
</dbReference>
<reference evidence="11" key="1">
    <citation type="submission" date="2021-04" db="EMBL/GenBank/DDBJ databases">
        <authorList>
            <person name="Zhang D.-C."/>
        </authorList>
    </citation>
    <scope>NUCLEOTIDE SEQUENCE</scope>
    <source>
        <strain evidence="11">CGMCC 1.15697</strain>
    </source>
</reference>
<evidence type="ECO:0000313" key="11">
    <source>
        <dbReference type="EMBL" id="MBP5856275.1"/>
    </source>
</evidence>
<dbReference type="Pfam" id="PF12627">
    <property type="entry name" value="PolyA_pol_RNAbd"/>
    <property type="match status" value="1"/>
</dbReference>
<comment type="caution">
    <text evidence="11">The sequence shown here is derived from an EMBL/GenBank/DDBJ whole genome shotgun (WGS) entry which is preliminary data.</text>
</comment>
<protein>
    <submittedName>
        <fullName evidence="11">CCA tRNA nucleotidyltransferase</fullName>
    </submittedName>
</protein>
<dbReference type="PANTHER" id="PTHR46173">
    <property type="entry name" value="CCA TRNA NUCLEOTIDYLTRANSFERASE 1, MITOCHONDRIAL"/>
    <property type="match status" value="1"/>
</dbReference>
<dbReference type="GO" id="GO:0000049">
    <property type="term" value="F:tRNA binding"/>
    <property type="evidence" value="ECO:0007669"/>
    <property type="project" value="TreeGrafter"/>
</dbReference>
<keyword evidence="12" id="KW-1185">Reference proteome</keyword>
<keyword evidence="3" id="KW-0819">tRNA processing</keyword>
<dbReference type="GO" id="GO:0000166">
    <property type="term" value="F:nucleotide binding"/>
    <property type="evidence" value="ECO:0007669"/>
    <property type="project" value="UniProtKB-KW"/>
</dbReference>
<comment type="cofactor">
    <cofactor evidence="1">
        <name>Mg(2+)</name>
        <dbReference type="ChEBI" id="CHEBI:18420"/>
    </cofactor>
</comment>
<accession>A0A8J7V1E7</accession>
<gene>
    <name evidence="11" type="ORF">KAJ83_04595</name>
</gene>
<evidence type="ECO:0000256" key="7">
    <source>
        <dbReference type="ARBA" id="ARBA00022842"/>
    </source>
</evidence>
<evidence type="ECO:0000256" key="4">
    <source>
        <dbReference type="ARBA" id="ARBA00022695"/>
    </source>
</evidence>
<proteinExistence type="inferred from homology"/>
<keyword evidence="7" id="KW-0460">Magnesium</keyword>
<keyword evidence="8" id="KW-0694">RNA-binding</keyword>
<dbReference type="Gene3D" id="3.30.460.10">
    <property type="entry name" value="Beta Polymerase, domain 2"/>
    <property type="match status" value="1"/>
</dbReference>
<dbReference type="GO" id="GO:0016779">
    <property type="term" value="F:nucleotidyltransferase activity"/>
    <property type="evidence" value="ECO:0007669"/>
    <property type="project" value="UniProtKB-KW"/>
</dbReference>
<sequence>MPQSRPPPPPPPLRLPRLDPDRQTWMRAPETLAVLRALSGNASDRGAADGALARFVGGCVRDALAGRMGAGADIDIDIATPLLPEEVTRRLEAAGLRAVPTGIAHGTVTAVVNRRPFEITTLRRDVETDGRRAVVAFTTDWTEDAARRDFTFNALFAEPDGTLHDPFGGIADLKAGRVRFVGEADLRIREDVLRILRFCRFHARFGAGAPSGPDFEACVARRDLLPQLSAERVRRELSRLLACDRPVPTLEAMIARGLLAHWLPEAREVAALQAATARADAAGRRDWLRRLAVLAPVETRAAAHAQAERLRLSNAEAERLADFAEPSVPFHPDLPVAARREALYRIGRDRAWDLAILGAARAEGTGADPTPWQALMAEAEAWRPRDLPISGADALAAGLPPGPAVGRCLRAVETWWIARDFAPDRAACLDRLAAEAARLSADNGADAG</sequence>
<keyword evidence="4" id="KW-0548">Nucleotidyltransferase</keyword>
<dbReference type="AlphaFoldDB" id="A0A8J7V1E7"/>
<evidence type="ECO:0000259" key="9">
    <source>
        <dbReference type="Pfam" id="PF01743"/>
    </source>
</evidence>
<dbReference type="InterPro" id="IPR050264">
    <property type="entry name" value="Bact_CCA-adding_enz_type3_sf"/>
</dbReference>
<dbReference type="Pfam" id="PF01743">
    <property type="entry name" value="PolyA_pol"/>
    <property type="match status" value="1"/>
</dbReference>
<comment type="similarity">
    <text evidence="8">Belongs to the tRNA nucleotidyltransferase/poly(A) polymerase family.</text>
</comment>
<name>A0A8J7V1E7_9PROT</name>
<evidence type="ECO:0000256" key="5">
    <source>
        <dbReference type="ARBA" id="ARBA00022723"/>
    </source>
</evidence>
<dbReference type="Gene3D" id="1.10.3090.10">
    <property type="entry name" value="cca-adding enzyme, domain 2"/>
    <property type="match status" value="1"/>
</dbReference>
<feature type="domain" description="tRNA nucleotidyltransferase/poly(A) polymerase RNA and SrmB- binding" evidence="10">
    <location>
        <begin position="216"/>
        <end position="266"/>
    </location>
</feature>
<evidence type="ECO:0000256" key="8">
    <source>
        <dbReference type="RuleBase" id="RU003953"/>
    </source>
</evidence>
<dbReference type="PANTHER" id="PTHR46173:SF1">
    <property type="entry name" value="CCA TRNA NUCLEOTIDYLTRANSFERASE 1, MITOCHONDRIAL"/>
    <property type="match status" value="1"/>
</dbReference>
<organism evidence="11 12">
    <name type="scientific">Marivibrio halodurans</name>
    <dbReference type="NCBI Taxonomy" id="2039722"/>
    <lineage>
        <taxon>Bacteria</taxon>
        <taxon>Pseudomonadati</taxon>
        <taxon>Pseudomonadota</taxon>
        <taxon>Alphaproteobacteria</taxon>
        <taxon>Rhodospirillales</taxon>
        <taxon>Rhodospirillaceae</taxon>
        <taxon>Marivibrio</taxon>
    </lineage>
</organism>
<dbReference type="CDD" id="cd05398">
    <property type="entry name" value="NT_ClassII-CCAase"/>
    <property type="match status" value="1"/>
</dbReference>